<dbReference type="PROSITE" id="PS50048">
    <property type="entry name" value="ZN2_CY6_FUNGAL_2"/>
    <property type="match status" value="1"/>
</dbReference>
<evidence type="ECO:0000256" key="2">
    <source>
        <dbReference type="ARBA" id="ARBA00023242"/>
    </source>
</evidence>
<dbReference type="PROSITE" id="PS00463">
    <property type="entry name" value="ZN2_CY6_FUNGAL_1"/>
    <property type="match status" value="1"/>
</dbReference>
<dbReference type="Pfam" id="PF04082">
    <property type="entry name" value="Fungal_trans"/>
    <property type="match status" value="1"/>
</dbReference>
<keyword evidence="1" id="KW-0479">Metal-binding</keyword>
<dbReference type="Proteomes" id="UP000240883">
    <property type="component" value="Unassembled WGS sequence"/>
</dbReference>
<dbReference type="GO" id="GO:0003677">
    <property type="term" value="F:DNA binding"/>
    <property type="evidence" value="ECO:0007669"/>
    <property type="project" value="InterPro"/>
</dbReference>
<protein>
    <recommendedName>
        <fullName evidence="4">Zn(2)-C6 fungal-type domain-containing protein</fullName>
    </recommendedName>
</protein>
<dbReference type="Pfam" id="PF00172">
    <property type="entry name" value="Zn_clus"/>
    <property type="match status" value="1"/>
</dbReference>
<name>A0A2T2NGH5_CORCC</name>
<dbReference type="AlphaFoldDB" id="A0A2T2NGH5"/>
<feature type="domain" description="Zn(2)-C6 fungal-type" evidence="4">
    <location>
        <begin position="41"/>
        <end position="72"/>
    </location>
</feature>
<dbReference type="EMBL" id="KZ678138">
    <property type="protein sequence ID" value="PSN64366.1"/>
    <property type="molecule type" value="Genomic_DNA"/>
</dbReference>
<dbReference type="CDD" id="cd00067">
    <property type="entry name" value="GAL4"/>
    <property type="match status" value="1"/>
</dbReference>
<feature type="region of interest" description="Disordered" evidence="3">
    <location>
        <begin position="139"/>
        <end position="161"/>
    </location>
</feature>
<gene>
    <name evidence="5" type="ORF">BS50DRAFT_575806</name>
</gene>
<dbReference type="PANTHER" id="PTHR43374">
    <property type="entry name" value="FLAVIN PRENYLTRANSFERASE"/>
    <property type="match status" value="1"/>
</dbReference>
<dbReference type="InterPro" id="IPR004507">
    <property type="entry name" value="UbiX-like"/>
</dbReference>
<proteinExistence type="predicted"/>
<feature type="region of interest" description="Disordered" evidence="3">
    <location>
        <begin position="662"/>
        <end position="681"/>
    </location>
</feature>
<evidence type="ECO:0000313" key="5">
    <source>
        <dbReference type="EMBL" id="PSN64366.1"/>
    </source>
</evidence>
<dbReference type="SMART" id="SM00066">
    <property type="entry name" value="GAL4"/>
    <property type="match status" value="1"/>
</dbReference>
<keyword evidence="2" id="KW-0539">Nucleus</keyword>
<evidence type="ECO:0000256" key="3">
    <source>
        <dbReference type="SAM" id="MobiDB-lite"/>
    </source>
</evidence>
<sequence length="727" mass="79963">MDEAKGQQPSPATTNPSQEVPPRSDIDEILRRKRKAREYKACYPCRQRKVKCDQSVPCKTCVVREHPELCSYHPPSESHPPAKRISMGMGQNGNDFSNGLVHIHGGTVTLPREDWERICAKLQTAEKSLAELKNSISSVSEVPPSSAPPNGYSPATAGDTPLAAAAPIDSETSHIRTQGIHTRNDFTGQTIHIGPSSVPALVMALGRGDTQWPGVQDLLGKKSMLPIFGLDNESATYPFVDLWGLPHGSISRANELANALPNDSECLSFFRCYKETSHVVYPAVADVESIESDLLLFLINRASSTGGTGVTDETIYGKDFHWIGLLFAILASGCQCSTLNRKERELTAQVYICCSFECLRFTNFLSHATLENIQTLLILGNVISNNMNAGVAWSLMGLTVRLSQTLGLHRMCPPSTPVQQKITRSKVWWALLWQDSLLSISYDRASSTTTIDHTVPLSQHTAPGTRTYVESMYRLCKVGLDIVRERQRAQNSHDALIRITEHRNELQEIMVDAADYLKDSRRCRSMRDQLEHWALYLHISYITSELCRPAISPSTAGLDLSKTLRKTCIDSLANTVEAFLGLQNMTPFATRSWASVHRSLSSALLLAILGEQNRNERARSLLSNLIQVLGEFTANMDPAELSAPITRSVAALQRLLSISNPSRAGRKTSEAGSQSSPTMATFTADDLNGALNWDDSALTQSPLAGLDLDSSPYALMESIVWGNQKTP</sequence>
<keyword evidence="6" id="KW-1185">Reference proteome</keyword>
<evidence type="ECO:0000313" key="6">
    <source>
        <dbReference type="Proteomes" id="UP000240883"/>
    </source>
</evidence>
<dbReference type="GO" id="GO:0006351">
    <property type="term" value="P:DNA-templated transcription"/>
    <property type="evidence" value="ECO:0007669"/>
    <property type="project" value="InterPro"/>
</dbReference>
<dbReference type="STRING" id="1448308.A0A2T2NGH5"/>
<dbReference type="Gene3D" id="4.10.240.10">
    <property type="entry name" value="Zn(2)-C6 fungal-type DNA-binding domain"/>
    <property type="match status" value="1"/>
</dbReference>
<dbReference type="InterPro" id="IPR007219">
    <property type="entry name" value="XnlR_reg_dom"/>
</dbReference>
<feature type="compositionally biased region" description="Polar residues" evidence="3">
    <location>
        <begin position="7"/>
        <end position="18"/>
    </location>
</feature>
<dbReference type="GO" id="GO:0016831">
    <property type="term" value="F:carboxy-lyase activity"/>
    <property type="evidence" value="ECO:0007669"/>
    <property type="project" value="TreeGrafter"/>
</dbReference>
<dbReference type="GO" id="GO:0000981">
    <property type="term" value="F:DNA-binding transcription factor activity, RNA polymerase II-specific"/>
    <property type="evidence" value="ECO:0007669"/>
    <property type="project" value="InterPro"/>
</dbReference>
<dbReference type="CDD" id="cd12148">
    <property type="entry name" value="fungal_TF_MHR"/>
    <property type="match status" value="1"/>
</dbReference>
<feature type="compositionally biased region" description="Polar residues" evidence="3">
    <location>
        <begin position="670"/>
        <end position="681"/>
    </location>
</feature>
<accession>A0A2T2NGH5</accession>
<dbReference type="PANTHER" id="PTHR43374:SF1">
    <property type="entry name" value="FLAVIN PRENYLTRANSFERASE PAD1, MITOCHONDRIAL"/>
    <property type="match status" value="1"/>
</dbReference>
<feature type="region of interest" description="Disordered" evidence="3">
    <location>
        <begin position="1"/>
        <end position="27"/>
    </location>
</feature>
<dbReference type="OrthoDB" id="1747771at2759"/>
<organism evidence="5 6">
    <name type="scientific">Corynespora cassiicola Philippines</name>
    <dbReference type="NCBI Taxonomy" id="1448308"/>
    <lineage>
        <taxon>Eukaryota</taxon>
        <taxon>Fungi</taxon>
        <taxon>Dikarya</taxon>
        <taxon>Ascomycota</taxon>
        <taxon>Pezizomycotina</taxon>
        <taxon>Dothideomycetes</taxon>
        <taxon>Pleosporomycetidae</taxon>
        <taxon>Pleosporales</taxon>
        <taxon>Corynesporascaceae</taxon>
        <taxon>Corynespora</taxon>
    </lineage>
</organism>
<dbReference type="SMART" id="SM00906">
    <property type="entry name" value="Fungal_trans"/>
    <property type="match status" value="1"/>
</dbReference>
<evidence type="ECO:0000259" key="4">
    <source>
        <dbReference type="PROSITE" id="PS50048"/>
    </source>
</evidence>
<dbReference type="SUPFAM" id="SSF57701">
    <property type="entry name" value="Zn2/Cys6 DNA-binding domain"/>
    <property type="match status" value="1"/>
</dbReference>
<dbReference type="InterPro" id="IPR036864">
    <property type="entry name" value="Zn2-C6_fun-type_DNA-bd_sf"/>
</dbReference>
<dbReference type="InterPro" id="IPR001138">
    <property type="entry name" value="Zn2Cys6_DnaBD"/>
</dbReference>
<reference evidence="5 6" key="1">
    <citation type="journal article" date="2018" name="Front. Microbiol.">
        <title>Genome-Wide Analysis of Corynespora cassiicola Leaf Fall Disease Putative Effectors.</title>
        <authorList>
            <person name="Lopez D."/>
            <person name="Ribeiro S."/>
            <person name="Label P."/>
            <person name="Fumanal B."/>
            <person name="Venisse J.S."/>
            <person name="Kohler A."/>
            <person name="de Oliveira R.R."/>
            <person name="Labutti K."/>
            <person name="Lipzen A."/>
            <person name="Lail K."/>
            <person name="Bauer D."/>
            <person name="Ohm R.A."/>
            <person name="Barry K.W."/>
            <person name="Spatafora J."/>
            <person name="Grigoriev I.V."/>
            <person name="Martin F.M."/>
            <person name="Pujade-Renaud V."/>
        </authorList>
    </citation>
    <scope>NUCLEOTIDE SEQUENCE [LARGE SCALE GENOMIC DNA]</scope>
    <source>
        <strain evidence="5 6">Philippines</strain>
    </source>
</reference>
<dbReference type="GO" id="GO:0008270">
    <property type="term" value="F:zinc ion binding"/>
    <property type="evidence" value="ECO:0007669"/>
    <property type="project" value="InterPro"/>
</dbReference>
<evidence type="ECO:0000256" key="1">
    <source>
        <dbReference type="ARBA" id="ARBA00022723"/>
    </source>
</evidence>